<feature type="domain" description="J" evidence="1">
    <location>
        <begin position="14"/>
        <end position="80"/>
    </location>
</feature>
<evidence type="ECO:0000313" key="2">
    <source>
        <dbReference type="EMBL" id="KAJ8657785.1"/>
    </source>
</evidence>
<comment type="caution">
    <text evidence="2">The sequence shown here is derived from an EMBL/GenBank/DDBJ whole genome shotgun (WGS) entry which is preliminary data.</text>
</comment>
<dbReference type="InterPro" id="IPR001623">
    <property type="entry name" value="DnaJ_domain"/>
</dbReference>
<dbReference type="RefSeq" id="XP_058342698.1">
    <property type="nucleotide sequence ID" value="XM_058486627.1"/>
</dbReference>
<accession>A0AAD7XX60</accession>
<dbReference type="PROSITE" id="PS50076">
    <property type="entry name" value="DNAJ_2"/>
    <property type="match status" value="1"/>
</dbReference>
<dbReference type="PANTHER" id="PTHR44825">
    <property type="match status" value="1"/>
</dbReference>
<evidence type="ECO:0000313" key="3">
    <source>
        <dbReference type="Proteomes" id="UP001234581"/>
    </source>
</evidence>
<dbReference type="GeneID" id="83214011"/>
<organism evidence="2 3">
    <name type="scientific">Lichtheimia ornata</name>
    <dbReference type="NCBI Taxonomy" id="688661"/>
    <lineage>
        <taxon>Eukaryota</taxon>
        <taxon>Fungi</taxon>
        <taxon>Fungi incertae sedis</taxon>
        <taxon>Mucoromycota</taxon>
        <taxon>Mucoromycotina</taxon>
        <taxon>Mucoromycetes</taxon>
        <taxon>Mucorales</taxon>
        <taxon>Lichtheimiaceae</taxon>
        <taxon>Lichtheimia</taxon>
    </lineage>
</organism>
<dbReference type="InterPro" id="IPR052763">
    <property type="entry name" value="DnaJ_C4"/>
</dbReference>
<dbReference type="Gene3D" id="1.10.287.110">
    <property type="entry name" value="DnaJ domain"/>
    <property type="match status" value="1"/>
</dbReference>
<name>A0AAD7XX60_9FUNG</name>
<dbReference type="InterPro" id="IPR018253">
    <property type="entry name" value="DnaJ_domain_CS"/>
</dbReference>
<dbReference type="PRINTS" id="PR00625">
    <property type="entry name" value="JDOMAIN"/>
</dbReference>
<dbReference type="Proteomes" id="UP001234581">
    <property type="component" value="Unassembled WGS sequence"/>
</dbReference>
<protein>
    <recommendedName>
        <fullName evidence="1">J domain-containing protein</fullName>
    </recommendedName>
</protein>
<dbReference type="EMBL" id="JARTCD010000029">
    <property type="protein sequence ID" value="KAJ8657785.1"/>
    <property type="molecule type" value="Genomic_DNA"/>
</dbReference>
<proteinExistence type="predicted"/>
<evidence type="ECO:0000259" key="1">
    <source>
        <dbReference type="PROSITE" id="PS50076"/>
    </source>
</evidence>
<gene>
    <name evidence="2" type="ORF">O0I10_006600</name>
</gene>
<dbReference type="SUPFAM" id="SSF46565">
    <property type="entry name" value="Chaperone J-domain"/>
    <property type="match status" value="1"/>
</dbReference>
<dbReference type="SMART" id="SM00271">
    <property type="entry name" value="DnaJ"/>
    <property type="match status" value="1"/>
</dbReference>
<dbReference type="InterPro" id="IPR036869">
    <property type="entry name" value="J_dom_sf"/>
</dbReference>
<dbReference type="CDD" id="cd06257">
    <property type="entry name" value="DnaJ"/>
    <property type="match status" value="1"/>
</dbReference>
<sequence>METQVDEILAVSTDYYQVLDIEPDATTQEIRQAYIRTSRWCHPDKFVPCYPPATECFQLVKEAYETLGDPIARRKYDLARFTMPLLDHDQEEDNIEYAGDVFERMLYQAYEDMMAGEFQALRALLCVVRGTDDDVDNYLLDRMEVGLRNVHHVLTRTRRCYTAIRDDLLNLYELQQQLRSLSYFNVVGRIRLSMEICKIMLTMTLRKGTGVHVPPTVERTLMGIIDLLDTLKEQI</sequence>
<dbReference type="AlphaFoldDB" id="A0AAD7XX60"/>
<dbReference type="PROSITE" id="PS00636">
    <property type="entry name" value="DNAJ_1"/>
    <property type="match status" value="1"/>
</dbReference>
<dbReference type="PANTHER" id="PTHR44825:SF1">
    <property type="entry name" value="DNAJ HOMOLOG SUBFAMILY C MEMBER 4"/>
    <property type="match status" value="1"/>
</dbReference>
<keyword evidence="3" id="KW-1185">Reference proteome</keyword>
<reference evidence="2 3" key="1">
    <citation type="submission" date="2023-03" db="EMBL/GenBank/DDBJ databases">
        <title>Genome sequence of Lichtheimia ornata CBS 291.66.</title>
        <authorList>
            <person name="Mohabir J.T."/>
            <person name="Shea T.P."/>
            <person name="Kurbessoian T."/>
            <person name="Berby B."/>
            <person name="Fontaine J."/>
            <person name="Livny J."/>
            <person name="Gnirke A."/>
            <person name="Stajich J.E."/>
            <person name="Cuomo C.A."/>
        </authorList>
    </citation>
    <scope>NUCLEOTIDE SEQUENCE [LARGE SCALE GENOMIC DNA]</scope>
    <source>
        <strain evidence="2">CBS 291.66</strain>
    </source>
</reference>
<dbReference type="Pfam" id="PF00226">
    <property type="entry name" value="DnaJ"/>
    <property type="match status" value="1"/>
</dbReference>